<dbReference type="InterPro" id="IPR006938">
    <property type="entry name" value="DUF624"/>
</dbReference>
<dbReference type="RefSeq" id="WP_306984049.1">
    <property type="nucleotide sequence ID" value="NZ_JAUSUA010000004.1"/>
</dbReference>
<keyword evidence="1" id="KW-1133">Transmembrane helix</keyword>
<dbReference type="Proteomes" id="UP001225034">
    <property type="component" value="Unassembled WGS sequence"/>
</dbReference>
<feature type="transmembrane region" description="Helical" evidence="1">
    <location>
        <begin position="20"/>
        <end position="41"/>
    </location>
</feature>
<feature type="transmembrane region" description="Helical" evidence="1">
    <location>
        <begin position="148"/>
        <end position="172"/>
    </location>
</feature>
<protein>
    <submittedName>
        <fullName evidence="2">Membrane protein YesL</fullName>
    </submittedName>
</protein>
<sequence>MMETNRLFTGIFKLCRWITYFFWLNLLWVGGTLLGGIVFGVMPSTTAVFTIARKTAAGEEDVPLFRTYWSIYRESFVRSNGVGALLLIISLIWYVDFMFFRNMEGALHSALHIVLIAVGIAIGMLLLYVFPVMVHYQVSIMATLKKALFIGFLLPANTVFLFVSLLSIYYLLIYLPGLIPLVGVSFIIHVNMWIAYKGFERLTEIHLKHQKKNASSERLPTT</sequence>
<feature type="transmembrane region" description="Helical" evidence="1">
    <location>
        <begin position="178"/>
        <end position="196"/>
    </location>
</feature>
<keyword evidence="3" id="KW-1185">Reference proteome</keyword>
<dbReference type="EMBL" id="JAUSUA010000004">
    <property type="protein sequence ID" value="MDQ0208190.1"/>
    <property type="molecule type" value="Genomic_DNA"/>
</dbReference>
<comment type="caution">
    <text evidence="2">The sequence shown here is derived from an EMBL/GenBank/DDBJ whole genome shotgun (WGS) entry which is preliminary data.</text>
</comment>
<evidence type="ECO:0000313" key="2">
    <source>
        <dbReference type="EMBL" id="MDQ0208190.1"/>
    </source>
</evidence>
<accession>A0ABT9YJZ9</accession>
<gene>
    <name evidence="2" type="ORF">J2S05_002999</name>
</gene>
<keyword evidence="1" id="KW-0472">Membrane</keyword>
<evidence type="ECO:0000256" key="1">
    <source>
        <dbReference type="SAM" id="Phobius"/>
    </source>
</evidence>
<reference evidence="2 3" key="1">
    <citation type="submission" date="2023-07" db="EMBL/GenBank/DDBJ databases">
        <title>Genomic Encyclopedia of Type Strains, Phase IV (KMG-IV): sequencing the most valuable type-strain genomes for metagenomic binning, comparative biology and taxonomic classification.</title>
        <authorList>
            <person name="Goeker M."/>
        </authorList>
    </citation>
    <scope>NUCLEOTIDE SEQUENCE [LARGE SCALE GENOMIC DNA]</scope>
    <source>
        <strain evidence="2 3">DSM 19154</strain>
    </source>
</reference>
<name>A0ABT9YJZ9_9BACI</name>
<keyword evidence="1" id="KW-0812">Transmembrane</keyword>
<feature type="transmembrane region" description="Helical" evidence="1">
    <location>
        <begin position="110"/>
        <end position="136"/>
    </location>
</feature>
<organism evidence="2 3">
    <name type="scientific">Alkalicoccobacillus murimartini</name>
    <dbReference type="NCBI Taxonomy" id="171685"/>
    <lineage>
        <taxon>Bacteria</taxon>
        <taxon>Bacillati</taxon>
        <taxon>Bacillota</taxon>
        <taxon>Bacilli</taxon>
        <taxon>Bacillales</taxon>
        <taxon>Bacillaceae</taxon>
        <taxon>Alkalicoccobacillus</taxon>
    </lineage>
</organism>
<proteinExistence type="predicted"/>
<feature type="transmembrane region" description="Helical" evidence="1">
    <location>
        <begin position="76"/>
        <end position="95"/>
    </location>
</feature>
<evidence type="ECO:0000313" key="3">
    <source>
        <dbReference type="Proteomes" id="UP001225034"/>
    </source>
</evidence>
<dbReference type="Pfam" id="PF04854">
    <property type="entry name" value="DUF624"/>
    <property type="match status" value="1"/>
</dbReference>